<keyword evidence="3" id="KW-1185">Reference proteome</keyword>
<feature type="region of interest" description="Disordered" evidence="1">
    <location>
        <begin position="55"/>
        <end position="115"/>
    </location>
</feature>
<feature type="compositionally biased region" description="Basic and acidic residues" evidence="1">
    <location>
        <begin position="1209"/>
        <end position="1218"/>
    </location>
</feature>
<evidence type="ECO:0000313" key="3">
    <source>
        <dbReference type="Proteomes" id="UP001391051"/>
    </source>
</evidence>
<feature type="compositionally biased region" description="Basic residues" evidence="1">
    <location>
        <begin position="250"/>
        <end position="265"/>
    </location>
</feature>
<name>A0ABR1QTK2_9PEZI</name>
<organism evidence="2 3">
    <name type="scientific">Apiospora aurea</name>
    <dbReference type="NCBI Taxonomy" id="335848"/>
    <lineage>
        <taxon>Eukaryota</taxon>
        <taxon>Fungi</taxon>
        <taxon>Dikarya</taxon>
        <taxon>Ascomycota</taxon>
        <taxon>Pezizomycotina</taxon>
        <taxon>Sordariomycetes</taxon>
        <taxon>Xylariomycetidae</taxon>
        <taxon>Amphisphaeriales</taxon>
        <taxon>Apiosporaceae</taxon>
        <taxon>Apiospora</taxon>
    </lineage>
</organism>
<evidence type="ECO:0000256" key="1">
    <source>
        <dbReference type="SAM" id="MobiDB-lite"/>
    </source>
</evidence>
<feature type="region of interest" description="Disordered" evidence="1">
    <location>
        <begin position="1033"/>
        <end position="1082"/>
    </location>
</feature>
<feature type="compositionally biased region" description="Basic and acidic residues" evidence="1">
    <location>
        <begin position="231"/>
        <end position="242"/>
    </location>
</feature>
<accession>A0ABR1QTK2</accession>
<dbReference type="GeneID" id="92069500"/>
<dbReference type="InterPro" id="IPR013943">
    <property type="entry name" value="Pet127"/>
</dbReference>
<feature type="compositionally biased region" description="Polar residues" evidence="1">
    <location>
        <begin position="926"/>
        <end position="939"/>
    </location>
</feature>
<protein>
    <submittedName>
        <fullName evidence="2">Uncharacterized protein</fullName>
    </submittedName>
</protein>
<feature type="region of interest" description="Disordered" evidence="1">
    <location>
        <begin position="1174"/>
        <end position="1218"/>
    </location>
</feature>
<dbReference type="PANTHER" id="PTHR31014:SF0">
    <property type="entry name" value="MITOCHONDRIAL TRANSLATION SYSTEM COMPONENT PET127-RELATED"/>
    <property type="match status" value="1"/>
</dbReference>
<feature type="region of interest" description="Disordered" evidence="1">
    <location>
        <begin position="140"/>
        <end position="279"/>
    </location>
</feature>
<feature type="compositionally biased region" description="Basic and acidic residues" evidence="1">
    <location>
        <begin position="145"/>
        <end position="167"/>
    </location>
</feature>
<evidence type="ECO:0000313" key="2">
    <source>
        <dbReference type="EMBL" id="KAK7965939.1"/>
    </source>
</evidence>
<reference evidence="2 3" key="1">
    <citation type="submission" date="2023-01" db="EMBL/GenBank/DDBJ databases">
        <title>Analysis of 21 Apiospora genomes using comparative genomics revels a genus with tremendous synthesis potential of carbohydrate active enzymes and secondary metabolites.</title>
        <authorList>
            <person name="Sorensen T."/>
        </authorList>
    </citation>
    <scope>NUCLEOTIDE SEQUENCE [LARGE SCALE GENOMIC DNA]</scope>
    <source>
        <strain evidence="2 3">CBS 24483</strain>
    </source>
</reference>
<gene>
    <name evidence="2" type="ORF">PG986_000216</name>
</gene>
<comment type="caution">
    <text evidence="2">The sequence shown here is derived from an EMBL/GenBank/DDBJ whole genome shotgun (WGS) entry which is preliminary data.</text>
</comment>
<proteinExistence type="predicted"/>
<dbReference type="Proteomes" id="UP001391051">
    <property type="component" value="Unassembled WGS sequence"/>
</dbReference>
<sequence>MLPLASLAARRLRNHQHICATCRIATRSRGATYASPALHTQQYGQSRYFSATLARADEKPEPSDASVDSKPVKKRKKATPPAPQQKKTPKATKPPAETTTEDAKPATKKKRDSSRNLKVLQGALAALKNVLDAQNISVAAPAAKSQKEPEGEQPAKKSERKRGEGRKASGKQAEGAAKQKAKVPKTRSSDKAGSAGLAHGHLQALRKALAAESLTEPSETGPEAKKRKRKTKDEVPADDKTPKASSSFVRKTKARVPKRRAHAKTKPSQEEDSPALDSSHDATGIWQLASQTESAEAETPEGTSEISLVRKVSRKPLGQVDIKIESINSDDLNLVPIEKAQPPVPPVSYGLDRVLFNPGVYHLQDPRSRVFNFDPYLSKIMPIQEFDFNALKQYITSSKDEALINIARENNKRYTGSTSSMTAMLAHFHYLLSSWREINPAVLSKSFNTPSNNFTKILTSPAAIFLHWKDGVYAIDADKEFDTANILSMLGKSMEKLLTLSKEDYERYRTVNSDQISEEERNADEAYHYTGLKDFMMRSQLDAHDPRIPGTGMFDLKTRAVISIRMDAEGFHKGLGYEIRNRFGDWESFEREYYDMIRSAFLKYSLQVRMGRMDGIFVAFHNTQRIFGFQYIPLPEMDLSLHGTSDTTLGDKEFKLSLGLLNEIMDRATKKFPDQSLRLHFETRPSEVAPFMYVFAKPVGDQEIKQVQEATKAKIEEFERNVLGLGSTNAGTTSSPDNEETAKSIGFDEDVIMEDELDEALAETETSEVSATKEVPDAAVWEDVRSKVEDAMEDDELGVAAVREAIEDALEQSGLLEGQSPEETRTYVDSLLNALSPDASPEQTEGVIADPDDVVDSQDHAEEQSVPDETADAEVSNEKPVEALDDAKLDNREPSAEESREDVNAESNTPSSEADSDPSVSIPIVETSSPDEQNPQSEQPVAPEGDQGVDSLTEESTSVTSPAAEMEVSESRLDPDEQVEELKELSGTSGLSNLKDYIVRMAQNIDGKDVSERDMDDEDDSKLREFERILGQMMTGSRAASSSTAQASDAEDGLQVPGDAASEPTAPAAKSQAGEGEEAEAAQDKQLLGMVLTIRNRVNGSYVQRPEHLDQSDKWDIEYNIQDLPEGRAWVLYDKLCGRRRKALKHEGDRDAAWYEMFQGSLDKHTKAGRKFREEEEMRARQRPVHVVGEEEARSYEETFGGDTAEQTNKTEELEKEE</sequence>
<feature type="compositionally biased region" description="Low complexity" evidence="1">
    <location>
        <begin position="1037"/>
        <end position="1048"/>
    </location>
</feature>
<feature type="compositionally biased region" description="Basic and acidic residues" evidence="1">
    <location>
        <begin position="876"/>
        <end position="903"/>
    </location>
</feature>
<dbReference type="EMBL" id="JAQQWE010000001">
    <property type="protein sequence ID" value="KAK7965939.1"/>
    <property type="molecule type" value="Genomic_DNA"/>
</dbReference>
<dbReference type="PANTHER" id="PTHR31014">
    <property type="entry name" value="MITOCHONDRIAL TRANSLATION SYSTEM COMPONENT PET127-RELATED"/>
    <property type="match status" value="1"/>
</dbReference>
<feature type="region of interest" description="Disordered" evidence="1">
    <location>
        <begin position="835"/>
        <end position="994"/>
    </location>
</feature>
<feature type="compositionally biased region" description="Basic and acidic residues" evidence="1">
    <location>
        <begin position="969"/>
        <end position="984"/>
    </location>
</feature>
<feature type="compositionally biased region" description="Basic and acidic residues" evidence="1">
    <location>
        <begin position="1188"/>
        <end position="1197"/>
    </location>
</feature>
<dbReference type="RefSeq" id="XP_066705331.1">
    <property type="nucleotide sequence ID" value="XM_066836438.1"/>
</dbReference>
<dbReference type="Pfam" id="PF08634">
    <property type="entry name" value="Pet127"/>
    <property type="match status" value="1"/>
</dbReference>